<evidence type="ECO:0000313" key="1">
    <source>
        <dbReference type="EMBL" id="CBY12516.1"/>
    </source>
</evidence>
<name>E4XRW8_OIKDI</name>
<organism evidence="1">
    <name type="scientific">Oikopleura dioica</name>
    <name type="common">Tunicate</name>
    <dbReference type="NCBI Taxonomy" id="34765"/>
    <lineage>
        <taxon>Eukaryota</taxon>
        <taxon>Metazoa</taxon>
        <taxon>Chordata</taxon>
        <taxon>Tunicata</taxon>
        <taxon>Appendicularia</taxon>
        <taxon>Copelata</taxon>
        <taxon>Oikopleuridae</taxon>
        <taxon>Oikopleura</taxon>
    </lineage>
</organism>
<evidence type="ECO:0000313" key="2">
    <source>
        <dbReference type="Proteomes" id="UP000001307"/>
    </source>
</evidence>
<dbReference type="AlphaFoldDB" id="E4XRW8"/>
<proteinExistence type="predicted"/>
<dbReference type="EMBL" id="FN653126">
    <property type="protein sequence ID" value="CBY12516.1"/>
    <property type="molecule type" value="Genomic_DNA"/>
</dbReference>
<sequence>MIRSRIASLREGGHSDKISCFVRPTAEPSSKIFGLSDRNPSRAELSDCPKIARLGTRALFRTNSDIGQPSSQDFWNLILSGIYVFFFLNNYFSRTNVSCQIWINVKNKDEKIIPNRLNKVSILVWMLGSVLSELNRAECPNESRAVRNCPSLSDQYLGVCPTESRAETILSEPSYFVRIVRCPNAHPCCVVLDSRWKFYS</sequence>
<dbReference type="Proteomes" id="UP000001307">
    <property type="component" value="Unassembled WGS sequence"/>
</dbReference>
<gene>
    <name evidence="1" type="ORF">GSOID_T00001912001</name>
</gene>
<keyword evidence="2" id="KW-1185">Reference proteome</keyword>
<reference evidence="1" key="1">
    <citation type="journal article" date="2010" name="Science">
        <title>Plasticity of animal genome architecture unmasked by rapid evolution of a pelagic tunicate.</title>
        <authorList>
            <person name="Denoeud F."/>
            <person name="Henriet S."/>
            <person name="Mungpakdee S."/>
            <person name="Aury J.M."/>
            <person name="Da Silva C."/>
            <person name="Brinkmann H."/>
            <person name="Mikhaleva J."/>
            <person name="Olsen L.C."/>
            <person name="Jubin C."/>
            <person name="Canestro C."/>
            <person name="Bouquet J.M."/>
            <person name="Danks G."/>
            <person name="Poulain J."/>
            <person name="Campsteijn C."/>
            <person name="Adamski M."/>
            <person name="Cross I."/>
            <person name="Yadetie F."/>
            <person name="Muffato M."/>
            <person name="Louis A."/>
            <person name="Butcher S."/>
            <person name="Tsagkogeorga G."/>
            <person name="Konrad A."/>
            <person name="Singh S."/>
            <person name="Jensen M.F."/>
            <person name="Cong E.H."/>
            <person name="Eikeseth-Otteraa H."/>
            <person name="Noel B."/>
            <person name="Anthouard V."/>
            <person name="Porcel B.M."/>
            <person name="Kachouri-Lafond R."/>
            <person name="Nishino A."/>
            <person name="Ugolini M."/>
            <person name="Chourrout P."/>
            <person name="Nishida H."/>
            <person name="Aasland R."/>
            <person name="Huzurbazar S."/>
            <person name="Westhof E."/>
            <person name="Delsuc F."/>
            <person name="Lehrach H."/>
            <person name="Reinhardt R."/>
            <person name="Weissenbach J."/>
            <person name="Roy S.W."/>
            <person name="Artiguenave F."/>
            <person name="Postlethwait J.H."/>
            <person name="Manak J.R."/>
            <person name="Thompson E.M."/>
            <person name="Jaillon O."/>
            <person name="Du Pasquier L."/>
            <person name="Boudinot P."/>
            <person name="Liberles D.A."/>
            <person name="Volff J.N."/>
            <person name="Philippe H."/>
            <person name="Lenhard B."/>
            <person name="Roest Crollius H."/>
            <person name="Wincker P."/>
            <person name="Chourrout D."/>
        </authorList>
    </citation>
    <scope>NUCLEOTIDE SEQUENCE [LARGE SCALE GENOMIC DNA]</scope>
</reference>
<dbReference type="InParanoid" id="E4XRW8"/>
<protein>
    <submittedName>
        <fullName evidence="1">Uncharacterized protein</fullName>
    </submittedName>
</protein>
<accession>E4XRW8</accession>